<feature type="transmembrane region" description="Helical" evidence="18">
    <location>
        <begin position="12"/>
        <end position="33"/>
    </location>
</feature>
<evidence type="ECO:0000256" key="15">
    <source>
        <dbReference type="ARBA" id="ARBA00023180"/>
    </source>
</evidence>
<keyword evidence="7" id="KW-0732">Signal</keyword>
<feature type="transmembrane region" description="Helical" evidence="18">
    <location>
        <begin position="701"/>
        <end position="720"/>
    </location>
</feature>
<evidence type="ECO:0000256" key="14">
    <source>
        <dbReference type="ARBA" id="ARBA00023136"/>
    </source>
</evidence>
<keyword evidence="10" id="KW-0112">Calmodulin-binding</keyword>
<dbReference type="EMBL" id="HBHK01024599">
    <property type="protein sequence ID" value="CAD9703986.1"/>
    <property type="molecule type" value="Transcribed_RNA"/>
</dbReference>
<dbReference type="GO" id="GO:0046872">
    <property type="term" value="F:metal ion binding"/>
    <property type="evidence" value="ECO:0007669"/>
    <property type="project" value="UniProtKB-KW"/>
</dbReference>
<dbReference type="SUPFAM" id="SSF141072">
    <property type="entry name" value="CalX-like"/>
    <property type="match status" value="2"/>
</dbReference>
<dbReference type="SMART" id="SM00237">
    <property type="entry name" value="Calx_beta"/>
    <property type="match status" value="2"/>
</dbReference>
<dbReference type="InterPro" id="IPR051171">
    <property type="entry name" value="CaCA"/>
</dbReference>
<feature type="transmembrane region" description="Helical" evidence="18">
    <location>
        <begin position="566"/>
        <end position="589"/>
    </location>
</feature>
<keyword evidence="3" id="KW-0813">Transport</keyword>
<evidence type="ECO:0000256" key="4">
    <source>
        <dbReference type="ARBA" id="ARBA00022475"/>
    </source>
</evidence>
<keyword evidence="11 18" id="KW-1133">Transmembrane helix</keyword>
<evidence type="ECO:0000259" key="19">
    <source>
        <dbReference type="SMART" id="SM00237"/>
    </source>
</evidence>
<evidence type="ECO:0000256" key="10">
    <source>
        <dbReference type="ARBA" id="ARBA00022860"/>
    </source>
</evidence>
<evidence type="ECO:0000256" key="8">
    <source>
        <dbReference type="ARBA" id="ARBA00022737"/>
    </source>
</evidence>
<feature type="domain" description="Calx-beta" evidence="19">
    <location>
        <begin position="218"/>
        <end position="328"/>
    </location>
</feature>
<keyword evidence="4" id="KW-1003">Cell membrane</keyword>
<evidence type="ECO:0000256" key="7">
    <source>
        <dbReference type="ARBA" id="ARBA00022729"/>
    </source>
</evidence>
<accession>A0A7S2SLZ4</accession>
<evidence type="ECO:0000256" key="3">
    <source>
        <dbReference type="ARBA" id="ARBA00022448"/>
    </source>
</evidence>
<comment type="catalytic activity">
    <reaction evidence="17">
        <text>Ca(2+)(in) + 3 Na(+)(out) = Ca(2+)(out) + 3 Na(+)(in)</text>
        <dbReference type="Rhea" id="RHEA:69955"/>
        <dbReference type="ChEBI" id="CHEBI:29101"/>
        <dbReference type="ChEBI" id="CHEBI:29108"/>
    </reaction>
</comment>
<keyword evidence="8" id="KW-0677">Repeat</keyword>
<protein>
    <recommendedName>
        <fullName evidence="19">Calx-beta domain-containing protein</fullName>
    </recommendedName>
</protein>
<dbReference type="GO" id="GO:0005432">
    <property type="term" value="F:calcium:sodium antiporter activity"/>
    <property type="evidence" value="ECO:0007669"/>
    <property type="project" value="InterPro"/>
</dbReference>
<dbReference type="GO" id="GO:0007154">
    <property type="term" value="P:cell communication"/>
    <property type="evidence" value="ECO:0007669"/>
    <property type="project" value="InterPro"/>
</dbReference>
<dbReference type="PANTHER" id="PTHR11878:SF65">
    <property type="entry name" value="NA_CA-EXCHANGE PROTEIN, ISOFORM G"/>
    <property type="match status" value="1"/>
</dbReference>
<evidence type="ECO:0000256" key="2">
    <source>
        <dbReference type="ARBA" id="ARBA00007489"/>
    </source>
</evidence>
<keyword evidence="5 18" id="KW-0812">Transmembrane</keyword>
<keyword evidence="14 18" id="KW-0472">Membrane</keyword>
<evidence type="ECO:0000256" key="16">
    <source>
        <dbReference type="ARBA" id="ARBA00023201"/>
    </source>
</evidence>
<evidence type="ECO:0000256" key="11">
    <source>
        <dbReference type="ARBA" id="ARBA00022989"/>
    </source>
</evidence>
<keyword evidence="6" id="KW-0479">Metal-binding</keyword>
<reference evidence="20" key="1">
    <citation type="submission" date="2021-01" db="EMBL/GenBank/DDBJ databases">
        <authorList>
            <person name="Corre E."/>
            <person name="Pelletier E."/>
            <person name="Niang G."/>
            <person name="Scheremetjew M."/>
            <person name="Finn R."/>
            <person name="Kale V."/>
            <person name="Holt S."/>
            <person name="Cochrane G."/>
            <person name="Meng A."/>
            <person name="Brown T."/>
            <person name="Cohen L."/>
        </authorList>
    </citation>
    <scope>NUCLEOTIDE SEQUENCE</scope>
    <source>
        <strain evidence="20">NY070348D</strain>
    </source>
</reference>
<dbReference type="InterPro" id="IPR044880">
    <property type="entry name" value="NCX_ion-bd_dom_sf"/>
</dbReference>
<feature type="transmembrane region" description="Helical" evidence="18">
    <location>
        <begin position="532"/>
        <end position="560"/>
    </location>
</feature>
<evidence type="ECO:0000256" key="6">
    <source>
        <dbReference type="ARBA" id="ARBA00022723"/>
    </source>
</evidence>
<dbReference type="AlphaFoldDB" id="A0A7S2SLZ4"/>
<evidence type="ECO:0000313" key="20">
    <source>
        <dbReference type="EMBL" id="CAD9703986.1"/>
    </source>
</evidence>
<organism evidence="20">
    <name type="scientific">Mucochytrium quahogii</name>
    <dbReference type="NCBI Taxonomy" id="96639"/>
    <lineage>
        <taxon>Eukaryota</taxon>
        <taxon>Sar</taxon>
        <taxon>Stramenopiles</taxon>
        <taxon>Bigyra</taxon>
        <taxon>Labyrinthulomycetes</taxon>
        <taxon>Thraustochytrida</taxon>
        <taxon>Thraustochytriidae</taxon>
        <taxon>Mucochytrium</taxon>
    </lineage>
</organism>
<dbReference type="Pfam" id="PF01699">
    <property type="entry name" value="Na_Ca_ex"/>
    <property type="match status" value="2"/>
</dbReference>
<keyword evidence="16" id="KW-0739">Sodium transport</keyword>
<feature type="domain" description="Calx-beta" evidence="19">
    <location>
        <begin position="347"/>
        <end position="446"/>
    </location>
</feature>
<comment type="similarity">
    <text evidence="2">Belongs to the Ca(2+):cation antiporter (CaCA) (TC 2.A.19) family. SLC8 subfamily.</text>
</comment>
<evidence type="ECO:0000256" key="13">
    <source>
        <dbReference type="ARBA" id="ARBA00023065"/>
    </source>
</evidence>
<dbReference type="GO" id="GO:0098703">
    <property type="term" value="P:calcium ion import across plasma membrane"/>
    <property type="evidence" value="ECO:0007669"/>
    <property type="project" value="TreeGrafter"/>
</dbReference>
<feature type="transmembrane region" description="Helical" evidence="18">
    <location>
        <begin position="71"/>
        <end position="91"/>
    </location>
</feature>
<dbReference type="Pfam" id="PF03160">
    <property type="entry name" value="Calx-beta"/>
    <property type="match status" value="1"/>
</dbReference>
<dbReference type="PRINTS" id="PR01259">
    <property type="entry name" value="NACAEXCHNGR"/>
</dbReference>
<keyword evidence="12" id="KW-0915">Sodium</keyword>
<feature type="transmembrane region" description="Helical" evidence="18">
    <location>
        <begin position="45"/>
        <end position="65"/>
    </location>
</feature>
<dbReference type="InterPro" id="IPR004836">
    <property type="entry name" value="Na_Ca_Ex"/>
</dbReference>
<evidence type="ECO:0000256" key="5">
    <source>
        <dbReference type="ARBA" id="ARBA00022692"/>
    </source>
</evidence>
<feature type="transmembrane region" description="Helical" evidence="18">
    <location>
        <begin position="661"/>
        <end position="680"/>
    </location>
</feature>
<evidence type="ECO:0000256" key="9">
    <source>
        <dbReference type="ARBA" id="ARBA00022837"/>
    </source>
</evidence>
<evidence type="ECO:0000256" key="17">
    <source>
        <dbReference type="ARBA" id="ARBA00033667"/>
    </source>
</evidence>
<dbReference type="Gene3D" id="1.20.1420.30">
    <property type="entry name" value="NCX, central ion-binding region"/>
    <property type="match status" value="2"/>
</dbReference>
<keyword evidence="9" id="KW-0106">Calcium</keyword>
<sequence>MNQPPEDGLGPSTIVGSAAFNLLCITAVCVIAIPDGEKREIEEFGVFGITGVFSVFAYVWLFIVINDEIVTIPEALITLFMFPFLVVCAYAQSKNWFGLCGGNETQVRPEAHVVNGKSAGEGPHLTKNGVKTFADQQKQQLADILQKLPEDMDDEEKAKLAAAGIQQNKPQSRMKHRINAMRRIAGGKRIIQKKINFVKNATVKRLSVTPEPPNEPQEIASVPEENPFKDCPKVQFLHPAHSVSESVGFFAVPIQRIGTEEQLSKKTTVYFETLELEDKTKSAKSGEDYEYVIEKVVFEPNETEKCVNIKIIDDSEFENNESFLCVLTTRGADHNANLKEPENVNVTEITIIDDDHPGTFAFEEAVRVVRETDGWITVNIRRTAGCSGRVKLAYKTKESTAKAGEHFHEVQGTLVFEHGENEAQYQIHIEDQKSYDKDLTFSTSFEIIGHPDCGAQYGEHRVLSITITNDENYSATVDQISKLMQMHLESLDVGSESWSEQLVQALTVQGEDGGPPTMFDNIMHILTFGWKVLFALVPPTSYLGGWVSFVVSICFIGLLTMAVGDLAALFGCCLGVPNPLTAITFVALGTSLPDTFASKTAAENDENADASITNITGSNSVNVFLGLGLPWTIASIVRSVSPLEGVPEGEEYLYKVKAGTLSYSVVVFCSVAAVYFILMLSRRFLGFGELGGPKIPKIASSILLVLLWVTYVALSGIKALE</sequence>
<dbReference type="Gene3D" id="2.60.40.2030">
    <property type="match status" value="2"/>
</dbReference>
<evidence type="ECO:0000256" key="1">
    <source>
        <dbReference type="ARBA" id="ARBA00004651"/>
    </source>
</evidence>
<dbReference type="InterPro" id="IPR038081">
    <property type="entry name" value="CalX-like_sf"/>
</dbReference>
<dbReference type="GO" id="GO:0005516">
    <property type="term" value="F:calmodulin binding"/>
    <property type="evidence" value="ECO:0007669"/>
    <property type="project" value="UniProtKB-KW"/>
</dbReference>
<dbReference type="GO" id="GO:0005886">
    <property type="term" value="C:plasma membrane"/>
    <property type="evidence" value="ECO:0007669"/>
    <property type="project" value="UniProtKB-SubCell"/>
</dbReference>
<evidence type="ECO:0000256" key="18">
    <source>
        <dbReference type="SAM" id="Phobius"/>
    </source>
</evidence>
<evidence type="ECO:0000256" key="12">
    <source>
        <dbReference type="ARBA" id="ARBA00023053"/>
    </source>
</evidence>
<gene>
    <name evidence="20" type="ORF">QSP1433_LOCUS15515</name>
</gene>
<dbReference type="InterPro" id="IPR003644">
    <property type="entry name" value="Calx_beta"/>
</dbReference>
<proteinExistence type="inferred from homology"/>
<dbReference type="PANTHER" id="PTHR11878">
    <property type="entry name" value="SODIUM/CALCIUM EXCHANGER"/>
    <property type="match status" value="1"/>
</dbReference>
<comment type="subcellular location">
    <subcellularLocation>
        <location evidence="1">Cell membrane</location>
        <topology evidence="1">Multi-pass membrane protein</topology>
    </subcellularLocation>
</comment>
<keyword evidence="15" id="KW-0325">Glycoprotein</keyword>
<dbReference type="InterPro" id="IPR004837">
    <property type="entry name" value="NaCa_Exmemb"/>
</dbReference>
<name>A0A7S2SLZ4_9STRA</name>
<keyword evidence="13" id="KW-0406">Ion transport</keyword>